<sequence>MFGLSYASFLSTDEGRRWIDDNTTLGVVLGVGTVIGLARVGMDERSWHTLRNAFVAAGAPMIMRKFIK</sequence>
<dbReference type="EMBL" id="LJCR01000150">
    <property type="protein sequence ID" value="KPV53917.1"/>
    <property type="molecule type" value="Genomic_DNA"/>
</dbReference>
<gene>
    <name evidence="1" type="ORF">SE17_06835</name>
</gene>
<name>A0A0N8PSX2_9CHLR</name>
<dbReference type="Proteomes" id="UP000050509">
    <property type="component" value="Unassembled WGS sequence"/>
</dbReference>
<protein>
    <submittedName>
        <fullName evidence="1">Uncharacterized protein</fullName>
    </submittedName>
</protein>
<evidence type="ECO:0000313" key="1">
    <source>
        <dbReference type="EMBL" id="KPV53917.1"/>
    </source>
</evidence>
<evidence type="ECO:0000313" key="2">
    <source>
        <dbReference type="Proteomes" id="UP000050509"/>
    </source>
</evidence>
<keyword evidence="2" id="KW-1185">Reference proteome</keyword>
<reference evidence="1 2" key="1">
    <citation type="submission" date="2015-09" db="EMBL/GenBank/DDBJ databases">
        <title>Draft genome sequence of Kouleothrix aurantiaca JCM 19913.</title>
        <authorList>
            <person name="Hemp J."/>
        </authorList>
    </citation>
    <scope>NUCLEOTIDE SEQUENCE [LARGE SCALE GENOMIC DNA]</scope>
    <source>
        <strain evidence="1 2">COM-B</strain>
    </source>
</reference>
<accession>A0A0N8PSX2</accession>
<proteinExistence type="predicted"/>
<dbReference type="AlphaFoldDB" id="A0A0N8PSX2"/>
<comment type="caution">
    <text evidence="1">The sequence shown here is derived from an EMBL/GenBank/DDBJ whole genome shotgun (WGS) entry which is preliminary data.</text>
</comment>
<organism evidence="1 2">
    <name type="scientific">Kouleothrix aurantiaca</name>
    <dbReference type="NCBI Taxonomy" id="186479"/>
    <lineage>
        <taxon>Bacteria</taxon>
        <taxon>Bacillati</taxon>
        <taxon>Chloroflexota</taxon>
        <taxon>Chloroflexia</taxon>
        <taxon>Chloroflexales</taxon>
        <taxon>Roseiflexineae</taxon>
        <taxon>Roseiflexaceae</taxon>
        <taxon>Kouleothrix</taxon>
    </lineage>
</organism>